<gene>
    <name evidence="12" type="primary">fluC</name>
    <name evidence="12" type="synonym">crcB</name>
    <name evidence="13" type="ORF">CWE12_00635</name>
</gene>
<keyword evidence="2 12" id="KW-1003">Cell membrane</keyword>
<feature type="transmembrane region" description="Helical" evidence="12">
    <location>
        <begin position="15"/>
        <end position="33"/>
    </location>
</feature>
<keyword evidence="6 12" id="KW-0915">Sodium</keyword>
<keyword evidence="9 12" id="KW-0407">Ion channel</keyword>
<dbReference type="PANTHER" id="PTHR28259:SF1">
    <property type="entry name" value="FLUORIDE EXPORT PROTEIN 1-RELATED"/>
    <property type="match status" value="1"/>
</dbReference>
<evidence type="ECO:0000256" key="2">
    <source>
        <dbReference type="ARBA" id="ARBA00022475"/>
    </source>
</evidence>
<evidence type="ECO:0000313" key="13">
    <source>
        <dbReference type="EMBL" id="RUO31543.1"/>
    </source>
</evidence>
<dbReference type="Proteomes" id="UP000287410">
    <property type="component" value="Unassembled WGS sequence"/>
</dbReference>
<proteinExistence type="inferred from homology"/>
<evidence type="ECO:0000313" key="14">
    <source>
        <dbReference type="Proteomes" id="UP000287410"/>
    </source>
</evidence>
<evidence type="ECO:0000256" key="6">
    <source>
        <dbReference type="ARBA" id="ARBA00023053"/>
    </source>
</evidence>
<sequence length="138" mass="15032">MSKVTVAVTEIHQYLTFWHVLWIGLGGGFGAALRYSLSQVVSRKGRHWPWPTWLVNVSGALVLGAIAAYFNDFGYEPAFFFWELGILGGYTTMSTFAVETVTLAHQRRIGLALGYALSSVLATLAALMLGFTLAGLLS</sequence>
<keyword evidence="8 12" id="KW-0472">Membrane</keyword>
<feature type="transmembrane region" description="Helical" evidence="12">
    <location>
        <begin position="110"/>
        <end position="137"/>
    </location>
</feature>
<evidence type="ECO:0000256" key="5">
    <source>
        <dbReference type="ARBA" id="ARBA00022989"/>
    </source>
</evidence>
<protein>
    <recommendedName>
        <fullName evidence="12">Fluoride-specific ion channel FluC</fullName>
    </recommendedName>
</protein>
<feature type="transmembrane region" description="Helical" evidence="12">
    <location>
        <begin position="53"/>
        <end position="71"/>
    </location>
</feature>
<evidence type="ECO:0000256" key="12">
    <source>
        <dbReference type="HAMAP-Rule" id="MF_00454"/>
    </source>
</evidence>
<dbReference type="InterPro" id="IPR003691">
    <property type="entry name" value="FluC"/>
</dbReference>
<comment type="subcellular location">
    <subcellularLocation>
        <location evidence="1 12">Cell membrane</location>
        <topology evidence="1 12">Multi-pass membrane protein</topology>
    </subcellularLocation>
</comment>
<feature type="transmembrane region" description="Helical" evidence="12">
    <location>
        <begin position="77"/>
        <end position="98"/>
    </location>
</feature>
<organism evidence="13 14">
    <name type="scientific">Aliidiomarina sedimenti</name>
    <dbReference type="NCBI Taxonomy" id="1933879"/>
    <lineage>
        <taxon>Bacteria</taxon>
        <taxon>Pseudomonadati</taxon>
        <taxon>Pseudomonadota</taxon>
        <taxon>Gammaproteobacteria</taxon>
        <taxon>Alteromonadales</taxon>
        <taxon>Idiomarinaceae</taxon>
        <taxon>Aliidiomarina</taxon>
    </lineage>
</organism>
<dbReference type="PANTHER" id="PTHR28259">
    <property type="entry name" value="FLUORIDE EXPORT PROTEIN 1-RELATED"/>
    <property type="match status" value="1"/>
</dbReference>
<feature type="binding site" evidence="12">
    <location>
        <position position="88"/>
    </location>
    <ligand>
        <name>Na(+)</name>
        <dbReference type="ChEBI" id="CHEBI:29101"/>
        <note>structural</note>
    </ligand>
</feature>
<reference evidence="13 14" key="1">
    <citation type="journal article" date="2018" name="Front. Microbiol.">
        <title>Genome-Based Analysis Reveals the Taxonomy and Diversity of the Family Idiomarinaceae.</title>
        <authorList>
            <person name="Liu Y."/>
            <person name="Lai Q."/>
            <person name="Shao Z."/>
        </authorList>
    </citation>
    <scope>NUCLEOTIDE SEQUENCE [LARGE SCALE GENOMIC DNA]</scope>
    <source>
        <strain evidence="13 14">GBSy1</strain>
    </source>
</reference>
<comment type="catalytic activity">
    <reaction evidence="11">
        <text>fluoride(in) = fluoride(out)</text>
        <dbReference type="Rhea" id="RHEA:76159"/>
        <dbReference type="ChEBI" id="CHEBI:17051"/>
    </reaction>
    <physiologicalReaction direction="left-to-right" evidence="11">
        <dbReference type="Rhea" id="RHEA:76160"/>
    </physiologicalReaction>
</comment>
<comment type="activity regulation">
    <text evidence="12">Na(+) is not transported, but it plays an essential structural role and its presence is essential for fluoride channel function.</text>
</comment>
<keyword evidence="12" id="KW-0813">Transport</keyword>
<name>A0ABY0C1M7_9GAMM</name>
<keyword evidence="12" id="KW-0479">Metal-binding</keyword>
<feature type="binding site" evidence="12">
    <location>
        <position position="91"/>
    </location>
    <ligand>
        <name>Na(+)</name>
        <dbReference type="ChEBI" id="CHEBI:29101"/>
        <note>structural</note>
    </ligand>
</feature>
<keyword evidence="7 12" id="KW-0406">Ion transport</keyword>
<evidence type="ECO:0000256" key="10">
    <source>
        <dbReference type="ARBA" id="ARBA00035120"/>
    </source>
</evidence>
<evidence type="ECO:0000256" key="9">
    <source>
        <dbReference type="ARBA" id="ARBA00023303"/>
    </source>
</evidence>
<dbReference type="HAMAP" id="MF_00454">
    <property type="entry name" value="FluC"/>
    <property type="match status" value="1"/>
</dbReference>
<keyword evidence="5 12" id="KW-1133">Transmembrane helix</keyword>
<evidence type="ECO:0000256" key="3">
    <source>
        <dbReference type="ARBA" id="ARBA00022519"/>
    </source>
</evidence>
<keyword evidence="4 12" id="KW-0812">Transmembrane</keyword>
<comment type="similarity">
    <text evidence="10 12">Belongs to the fluoride channel Fluc/FEX (TC 1.A.43) family.</text>
</comment>
<accession>A0ABY0C1M7</accession>
<evidence type="ECO:0000256" key="4">
    <source>
        <dbReference type="ARBA" id="ARBA00022692"/>
    </source>
</evidence>
<dbReference type="EMBL" id="PIPN01000001">
    <property type="protein sequence ID" value="RUO31543.1"/>
    <property type="molecule type" value="Genomic_DNA"/>
</dbReference>
<dbReference type="Pfam" id="PF02537">
    <property type="entry name" value="CRCB"/>
    <property type="match status" value="1"/>
</dbReference>
<keyword evidence="3" id="KW-0997">Cell inner membrane</keyword>
<comment type="function">
    <text evidence="12">Fluoride-specific ion channel. Important for reducing fluoride concentration in the cell, thus reducing its toxicity.</text>
</comment>
<evidence type="ECO:0000256" key="11">
    <source>
        <dbReference type="ARBA" id="ARBA00035585"/>
    </source>
</evidence>
<evidence type="ECO:0000256" key="1">
    <source>
        <dbReference type="ARBA" id="ARBA00004651"/>
    </source>
</evidence>
<comment type="caution">
    <text evidence="13">The sequence shown here is derived from an EMBL/GenBank/DDBJ whole genome shotgun (WGS) entry which is preliminary data.</text>
</comment>
<evidence type="ECO:0000256" key="8">
    <source>
        <dbReference type="ARBA" id="ARBA00023136"/>
    </source>
</evidence>
<evidence type="ECO:0000256" key="7">
    <source>
        <dbReference type="ARBA" id="ARBA00023065"/>
    </source>
</evidence>
<keyword evidence="14" id="KW-1185">Reference proteome</keyword>